<sequence length="842" mass="99388">MDQQYNSKNDQRQWIKLVENSILISKSTHKKFQPISGRDEVEAISIEYQNYIIENIEKESKYLKIINQISKQLDIKNTKSNGTSTAQINQNPLQIDFEQQLLQIQFVTKDLYDQIILLNKKIDYMEIQLNSKEPKYLRSTFNSSNGIDALNVDMNSISEQIKRLAKFLDLEPRISISSSREDLTSLLDQIEMKVRDIKDVNNQRLESFAIIQSSIQSLNEMCQEIQKAEYISIPLINQFSVLNENMQQLLEIQVKNSSNPRQYASMFNIIQKQSLNLSNTLKNAINASIYENKEVIQMRNEELLEELKAKSKEITSMQIMIREYSNKILNDLQILLKNSKQESSICQLIESIQNQIHDLKQRVLIITNQEANNIQDQSEKLILLEAENSVLNQKYEGYVEIVKQLEEKIFYLNMQVDSLKDLILKIEKENEQLKNENDVLVREKELFKQDMELNLENIINTKNQFEIIMETDKQNLYQRIDELRQEVIQLQNQKEAKEKECQELLETIDDLEEFSKKQLAHIKNFQDQNQELLARIAQFDNKVNSLAEEINEYKKIIERQQKDMERMQNDVSKLVTTCEQQQEEIVKQKQTTQQYQSQLSDQMRKFEDLNQKLSVSQQESEKIKQKNNEQEEKYQKMQQLLSITQNELKNARQNSEKQQTKQNEIEDLRGLIDSLQNDIKTATLNQQLFEEQRNQKLKENQLLKEQNQQLQQEVLTMREQISQTKRLSISSSIGENKQHLIIESLKCQIKYKDQQFEKERAMFRQEEDAKIKKIQLLENLIKQLQAGQEVNGLQVHEEPINGNTANFNSSLNMYYENLLETKDLEISHLRNLIKQFTLENTN</sequence>
<dbReference type="OrthoDB" id="1923550at2759"/>
<keyword evidence="1" id="KW-0175">Coiled coil</keyword>
<keyword evidence="3" id="KW-1185">Reference proteome</keyword>
<dbReference type="GeneID" id="7839984"/>
<evidence type="ECO:0000313" key="2">
    <source>
        <dbReference type="EMBL" id="EAR99521.2"/>
    </source>
</evidence>
<dbReference type="KEGG" id="tet:TTHERM_00137840"/>
<feature type="coiled-coil region" evidence="1">
    <location>
        <begin position="349"/>
        <end position="727"/>
    </location>
</feature>
<dbReference type="EMBL" id="GG662639">
    <property type="protein sequence ID" value="EAR99521.2"/>
    <property type="molecule type" value="Genomic_DNA"/>
</dbReference>
<feature type="coiled-coil region" evidence="1">
    <location>
        <begin position="293"/>
        <end position="320"/>
    </location>
</feature>
<dbReference type="Proteomes" id="UP000009168">
    <property type="component" value="Unassembled WGS sequence"/>
</dbReference>
<dbReference type="RefSeq" id="XP_001019766.2">
    <property type="nucleotide sequence ID" value="XM_001019766.2"/>
</dbReference>
<proteinExistence type="predicted"/>
<evidence type="ECO:0000256" key="1">
    <source>
        <dbReference type="SAM" id="Coils"/>
    </source>
</evidence>
<organism evidence="2 3">
    <name type="scientific">Tetrahymena thermophila (strain SB210)</name>
    <dbReference type="NCBI Taxonomy" id="312017"/>
    <lineage>
        <taxon>Eukaryota</taxon>
        <taxon>Sar</taxon>
        <taxon>Alveolata</taxon>
        <taxon>Ciliophora</taxon>
        <taxon>Intramacronucleata</taxon>
        <taxon>Oligohymenophorea</taxon>
        <taxon>Hymenostomatida</taxon>
        <taxon>Tetrahymenina</taxon>
        <taxon>Tetrahymenidae</taxon>
        <taxon>Tetrahymena</taxon>
    </lineage>
</organism>
<name>I7LVQ5_TETTS</name>
<accession>I7LVQ5</accession>
<dbReference type="InParanoid" id="I7LVQ5"/>
<dbReference type="AlphaFoldDB" id="I7LVQ5"/>
<reference evidence="3" key="1">
    <citation type="journal article" date="2006" name="PLoS Biol.">
        <title>Macronuclear genome sequence of the ciliate Tetrahymena thermophila, a model eukaryote.</title>
        <authorList>
            <person name="Eisen J.A."/>
            <person name="Coyne R.S."/>
            <person name="Wu M."/>
            <person name="Wu D."/>
            <person name="Thiagarajan M."/>
            <person name="Wortman J.R."/>
            <person name="Badger J.H."/>
            <person name="Ren Q."/>
            <person name="Amedeo P."/>
            <person name="Jones K.M."/>
            <person name="Tallon L.J."/>
            <person name="Delcher A.L."/>
            <person name="Salzberg S.L."/>
            <person name="Silva J.C."/>
            <person name="Haas B.J."/>
            <person name="Majoros W.H."/>
            <person name="Farzad M."/>
            <person name="Carlton J.M."/>
            <person name="Smith R.K. Jr."/>
            <person name="Garg J."/>
            <person name="Pearlman R.E."/>
            <person name="Karrer K.M."/>
            <person name="Sun L."/>
            <person name="Manning G."/>
            <person name="Elde N.C."/>
            <person name="Turkewitz A.P."/>
            <person name="Asai D.J."/>
            <person name="Wilkes D.E."/>
            <person name="Wang Y."/>
            <person name="Cai H."/>
            <person name="Collins K."/>
            <person name="Stewart B.A."/>
            <person name="Lee S.R."/>
            <person name="Wilamowska K."/>
            <person name="Weinberg Z."/>
            <person name="Ruzzo W.L."/>
            <person name="Wloga D."/>
            <person name="Gaertig J."/>
            <person name="Frankel J."/>
            <person name="Tsao C.-C."/>
            <person name="Gorovsky M.A."/>
            <person name="Keeling P.J."/>
            <person name="Waller R.F."/>
            <person name="Patron N.J."/>
            <person name="Cherry J.M."/>
            <person name="Stover N.A."/>
            <person name="Krieger C.J."/>
            <person name="del Toro C."/>
            <person name="Ryder H.F."/>
            <person name="Williamson S.C."/>
            <person name="Barbeau R.A."/>
            <person name="Hamilton E.P."/>
            <person name="Orias E."/>
        </authorList>
    </citation>
    <scope>NUCLEOTIDE SEQUENCE [LARGE SCALE GENOMIC DNA]</scope>
    <source>
        <strain evidence="3">SB210</strain>
    </source>
</reference>
<gene>
    <name evidence="2" type="ORF">TTHERM_00137840</name>
</gene>
<dbReference type="Gene3D" id="1.10.287.1490">
    <property type="match status" value="1"/>
</dbReference>
<protein>
    <submittedName>
        <fullName evidence="2">Uncharacterized protein</fullName>
    </submittedName>
</protein>
<evidence type="ECO:0000313" key="3">
    <source>
        <dbReference type="Proteomes" id="UP000009168"/>
    </source>
</evidence>